<dbReference type="AlphaFoldDB" id="A0A059B7U9"/>
<dbReference type="EMBL" id="KK198760">
    <property type="protein sequence ID" value="KCW62213.1"/>
    <property type="molecule type" value="Genomic_DNA"/>
</dbReference>
<dbReference type="InParanoid" id="A0A059B7U9"/>
<feature type="region of interest" description="Disordered" evidence="1">
    <location>
        <begin position="52"/>
        <end position="79"/>
    </location>
</feature>
<accession>A0A059B7U9</accession>
<gene>
    <name evidence="2" type="ORF">EUGRSUZ_H04872</name>
</gene>
<dbReference type="Gramene" id="KCW62213">
    <property type="protein sequence ID" value="KCW62213"/>
    <property type="gene ID" value="EUGRSUZ_H04872"/>
</dbReference>
<sequence>MEKALFFMSRFSVSESIDVIANERRLLQIQASGKSAPMYYIHKHHEPIIKQSKHNKPRKQKQNNHHLKANKNCPTTTYAKQQTIPSWC</sequence>
<feature type="compositionally biased region" description="Basic residues" evidence="1">
    <location>
        <begin position="52"/>
        <end position="69"/>
    </location>
</feature>
<proteinExistence type="predicted"/>
<name>A0A059B7U9_EUCGR</name>
<evidence type="ECO:0000256" key="1">
    <source>
        <dbReference type="SAM" id="MobiDB-lite"/>
    </source>
</evidence>
<evidence type="ECO:0000313" key="2">
    <source>
        <dbReference type="EMBL" id="KCW62213.1"/>
    </source>
</evidence>
<protein>
    <submittedName>
        <fullName evidence="2">Uncharacterized protein</fullName>
    </submittedName>
</protein>
<reference evidence="2" key="1">
    <citation type="submission" date="2013-07" db="EMBL/GenBank/DDBJ databases">
        <title>The genome of Eucalyptus grandis.</title>
        <authorList>
            <person name="Schmutz J."/>
            <person name="Hayes R."/>
            <person name="Myburg A."/>
            <person name="Tuskan G."/>
            <person name="Grattapaglia D."/>
            <person name="Rokhsar D.S."/>
        </authorList>
    </citation>
    <scope>NUCLEOTIDE SEQUENCE</scope>
    <source>
        <tissue evidence="2">Leaf extractions</tissue>
    </source>
</reference>
<organism evidence="2">
    <name type="scientific">Eucalyptus grandis</name>
    <name type="common">Flooded gum</name>
    <dbReference type="NCBI Taxonomy" id="71139"/>
    <lineage>
        <taxon>Eukaryota</taxon>
        <taxon>Viridiplantae</taxon>
        <taxon>Streptophyta</taxon>
        <taxon>Embryophyta</taxon>
        <taxon>Tracheophyta</taxon>
        <taxon>Spermatophyta</taxon>
        <taxon>Magnoliopsida</taxon>
        <taxon>eudicotyledons</taxon>
        <taxon>Gunneridae</taxon>
        <taxon>Pentapetalae</taxon>
        <taxon>rosids</taxon>
        <taxon>malvids</taxon>
        <taxon>Myrtales</taxon>
        <taxon>Myrtaceae</taxon>
        <taxon>Myrtoideae</taxon>
        <taxon>Eucalypteae</taxon>
        <taxon>Eucalyptus</taxon>
    </lineage>
</organism>